<dbReference type="InterPro" id="IPR003122">
    <property type="entry name" value="Tar_rcpt_lig-bd"/>
</dbReference>
<evidence type="ECO:0000256" key="7">
    <source>
        <dbReference type="ARBA" id="ARBA00022989"/>
    </source>
</evidence>
<keyword evidence="4" id="KW-0145">Chemotaxis</keyword>
<evidence type="ECO:0000256" key="3">
    <source>
        <dbReference type="ARBA" id="ARBA00022481"/>
    </source>
</evidence>
<sequence length="559" mass="61078">MEFLRNVSIKMMVLAIVATLLVAWGAASGLSLYSLYQVTHLLDKSETQRKTYSHLVYGTDQYFRAVTRMERTMDYLQRNEPENARQTLEMAQRAIQNTKDSLEKFQTAEHVGVNQATVDAVKNTWNTLISSSIDPMNSALQRNDPEAFRQIFRSVYPPVSLTFGDDIKRYSDGITASSLIPSVNEHNDKNRNALIVVMLIGIIVLIFTEYYLRNYLVIPIAVLKSHLSQLTAGRLGCELAEFGKNCAGRLIPDIKKLQKSLRDTVSVIRQSTTEINNGTSNIKDGNDNLSSRTEQQAAALQETAASMEEISSTVRQTTDHVHQVRQLAKDAAEMAQKGGNISTNVMTTMDGISASSRQISDITSVINSIAFQTNILALNAAVEAARAGEQGRGFAVVAGEVRTLAQRSAQAAKEIEALIAESVSRVETGAGQVKQSGEAMTAIIASISHVNDLIGEIAAATDEQTRGITQISQAVHEMDSVTQQNASLVMQSAEAAARLDEQTSELSAVVDVFDLDSECDPANSFSRRMVTSDVHRSVGQSTTPLLSVHGRQGEGWEKF</sequence>
<dbReference type="STRING" id="55207.KP22_01850"/>
<dbReference type="SMART" id="SM00283">
    <property type="entry name" value="MA"/>
    <property type="match status" value="1"/>
</dbReference>
<dbReference type="PANTHER" id="PTHR43531:SF14">
    <property type="entry name" value="METHYL-ACCEPTING CHEMOTAXIS PROTEIN I-RELATED"/>
    <property type="match status" value="1"/>
</dbReference>
<dbReference type="InterPro" id="IPR051310">
    <property type="entry name" value="MCP_chemotaxis"/>
</dbReference>
<dbReference type="GO" id="GO:0004888">
    <property type="term" value="F:transmembrane signaling receptor activity"/>
    <property type="evidence" value="ECO:0007669"/>
    <property type="project" value="InterPro"/>
</dbReference>
<dbReference type="FunFam" id="1.10.287.950:FF:000001">
    <property type="entry name" value="Methyl-accepting chemotaxis sensory transducer"/>
    <property type="match status" value="1"/>
</dbReference>
<keyword evidence="5" id="KW-0997">Cell inner membrane</keyword>
<dbReference type="Pfam" id="PF00015">
    <property type="entry name" value="MCPsignal"/>
    <property type="match status" value="1"/>
</dbReference>
<evidence type="ECO:0000256" key="6">
    <source>
        <dbReference type="ARBA" id="ARBA00022692"/>
    </source>
</evidence>
<dbReference type="SUPFAM" id="SSF58104">
    <property type="entry name" value="Methyl-accepting chemotaxis protein (MCP) signaling domain"/>
    <property type="match status" value="1"/>
</dbReference>
<dbReference type="GO" id="GO:0007165">
    <property type="term" value="P:signal transduction"/>
    <property type="evidence" value="ECO:0007669"/>
    <property type="project" value="UniProtKB-KW"/>
</dbReference>
<keyword evidence="6 12" id="KW-0812">Transmembrane</keyword>
<dbReference type="eggNOG" id="COG0840">
    <property type="taxonomic scope" value="Bacteria"/>
</dbReference>
<dbReference type="AlphaFoldDB" id="A0A093S230"/>
<dbReference type="GO" id="GO:0006935">
    <property type="term" value="P:chemotaxis"/>
    <property type="evidence" value="ECO:0007669"/>
    <property type="project" value="UniProtKB-KW"/>
</dbReference>
<evidence type="ECO:0000256" key="1">
    <source>
        <dbReference type="ARBA" id="ARBA00004429"/>
    </source>
</evidence>
<dbReference type="GO" id="GO:0005886">
    <property type="term" value="C:plasma membrane"/>
    <property type="evidence" value="ECO:0007669"/>
    <property type="project" value="UniProtKB-SubCell"/>
</dbReference>
<gene>
    <name evidence="14" type="ORF">KP22_01850</name>
</gene>
<dbReference type="PRINTS" id="PR00260">
    <property type="entry name" value="CHEMTRNSDUCR"/>
</dbReference>
<comment type="similarity">
    <text evidence="10">Belongs to the methyl-accepting chemotaxis (MCP) protein family.</text>
</comment>
<keyword evidence="3" id="KW-0488">Methylation</keyword>
<evidence type="ECO:0000256" key="9">
    <source>
        <dbReference type="ARBA" id="ARBA00023224"/>
    </source>
</evidence>
<dbReference type="InterPro" id="IPR035440">
    <property type="entry name" value="4HB_MCP_dom_sf"/>
</dbReference>
<evidence type="ECO:0000256" key="2">
    <source>
        <dbReference type="ARBA" id="ARBA00022475"/>
    </source>
</evidence>
<accession>A0A093S230</accession>
<dbReference type="EMBL" id="JQHM01000001">
    <property type="protein sequence ID" value="KFX06859.1"/>
    <property type="molecule type" value="Genomic_DNA"/>
</dbReference>
<evidence type="ECO:0000256" key="11">
    <source>
        <dbReference type="PROSITE-ProRule" id="PRU00284"/>
    </source>
</evidence>
<reference evidence="14 15" key="1">
    <citation type="submission" date="2014-08" db="EMBL/GenBank/DDBJ databases">
        <title>Genome sequences of NCPPB Pectobacterium isolates.</title>
        <authorList>
            <person name="Glover R.H."/>
            <person name="Sapp M."/>
            <person name="Elphinstone J."/>
        </authorList>
    </citation>
    <scope>NUCLEOTIDE SEQUENCE [LARGE SCALE GENOMIC DNA]</scope>
    <source>
        <strain evidence="14 15">NCPPB 2795</strain>
    </source>
</reference>
<dbReference type="PROSITE" id="PS50111">
    <property type="entry name" value="CHEMOTAXIS_TRANSDUC_2"/>
    <property type="match status" value="1"/>
</dbReference>
<comment type="subcellular location">
    <subcellularLocation>
        <location evidence="1">Cell inner membrane</location>
        <topology evidence="1">Multi-pass membrane protein</topology>
    </subcellularLocation>
</comment>
<dbReference type="SUPFAM" id="SSF47170">
    <property type="entry name" value="Aspartate receptor, ligand-binding domain"/>
    <property type="match status" value="1"/>
</dbReference>
<evidence type="ECO:0000256" key="5">
    <source>
        <dbReference type="ARBA" id="ARBA00022519"/>
    </source>
</evidence>
<dbReference type="Gene3D" id="1.10.287.950">
    <property type="entry name" value="Methyl-accepting chemotaxis protein"/>
    <property type="match status" value="1"/>
</dbReference>
<evidence type="ECO:0000259" key="13">
    <source>
        <dbReference type="PROSITE" id="PS50111"/>
    </source>
</evidence>
<dbReference type="RefSeq" id="WP_039322040.1">
    <property type="nucleotide sequence ID" value="NZ_JQHM01000001.1"/>
</dbReference>
<evidence type="ECO:0000256" key="10">
    <source>
        <dbReference type="ARBA" id="ARBA00029447"/>
    </source>
</evidence>
<dbReference type="PANTHER" id="PTHR43531">
    <property type="entry name" value="PROTEIN ICFG"/>
    <property type="match status" value="1"/>
</dbReference>
<feature type="transmembrane region" description="Helical" evidence="12">
    <location>
        <begin position="193"/>
        <end position="212"/>
    </location>
</feature>
<dbReference type="InterPro" id="IPR004090">
    <property type="entry name" value="Chemotax_Me-accpt_rcpt"/>
</dbReference>
<name>A0A093S230_9GAMM</name>
<evidence type="ECO:0000256" key="4">
    <source>
        <dbReference type="ARBA" id="ARBA00022500"/>
    </source>
</evidence>
<keyword evidence="8 12" id="KW-0472">Membrane</keyword>
<keyword evidence="9 11" id="KW-0807">Transducer</keyword>
<dbReference type="InterPro" id="IPR004089">
    <property type="entry name" value="MCPsignal_dom"/>
</dbReference>
<evidence type="ECO:0000256" key="12">
    <source>
        <dbReference type="SAM" id="Phobius"/>
    </source>
</evidence>
<feature type="domain" description="Methyl-accepting transducer" evidence="13">
    <location>
        <begin position="271"/>
        <end position="500"/>
    </location>
</feature>
<evidence type="ECO:0000313" key="15">
    <source>
        <dbReference type="Proteomes" id="UP000032874"/>
    </source>
</evidence>
<evidence type="ECO:0000313" key="14">
    <source>
        <dbReference type="EMBL" id="KFX06859.1"/>
    </source>
</evidence>
<dbReference type="Proteomes" id="UP000032874">
    <property type="component" value="Unassembled WGS sequence"/>
</dbReference>
<evidence type="ECO:0000256" key="8">
    <source>
        <dbReference type="ARBA" id="ARBA00023136"/>
    </source>
</evidence>
<protein>
    <submittedName>
        <fullName evidence="14">Chemotaxis protein</fullName>
    </submittedName>
</protein>
<keyword evidence="7 12" id="KW-1133">Transmembrane helix</keyword>
<dbReference type="Pfam" id="PF02203">
    <property type="entry name" value="TarH"/>
    <property type="match status" value="1"/>
</dbReference>
<dbReference type="CDD" id="cd11386">
    <property type="entry name" value="MCP_signal"/>
    <property type="match status" value="1"/>
</dbReference>
<keyword evidence="2" id="KW-1003">Cell membrane</keyword>
<comment type="caution">
    <text evidence="14">The sequence shown here is derived from an EMBL/GenBank/DDBJ whole genome shotgun (WGS) entry which is preliminary data.</text>
</comment>
<organism evidence="14 15">
    <name type="scientific">Pectobacterium betavasculorum</name>
    <dbReference type="NCBI Taxonomy" id="55207"/>
    <lineage>
        <taxon>Bacteria</taxon>
        <taxon>Pseudomonadati</taxon>
        <taxon>Pseudomonadota</taxon>
        <taxon>Gammaproteobacteria</taxon>
        <taxon>Enterobacterales</taxon>
        <taxon>Pectobacteriaceae</taxon>
        <taxon>Pectobacterium</taxon>
    </lineage>
</organism>
<proteinExistence type="inferred from homology"/>